<dbReference type="SUPFAM" id="SSF52833">
    <property type="entry name" value="Thioredoxin-like"/>
    <property type="match status" value="1"/>
</dbReference>
<name>A0A3B0Z076_9ZZZZ</name>
<dbReference type="Pfam" id="PF02630">
    <property type="entry name" value="SCO1-SenC"/>
    <property type="match status" value="1"/>
</dbReference>
<dbReference type="AlphaFoldDB" id="A0A3B0Z076"/>
<keyword evidence="3" id="KW-0472">Membrane</keyword>
<dbReference type="InterPro" id="IPR003782">
    <property type="entry name" value="SCO1/SenC"/>
</dbReference>
<dbReference type="PANTHER" id="PTHR12151">
    <property type="entry name" value="ELECTRON TRANSPORT PROTIN SCO1/SENC FAMILY MEMBER"/>
    <property type="match status" value="1"/>
</dbReference>
<evidence type="ECO:0000256" key="3">
    <source>
        <dbReference type="SAM" id="Phobius"/>
    </source>
</evidence>
<evidence type="ECO:0000256" key="1">
    <source>
        <dbReference type="ARBA" id="ARBA00010996"/>
    </source>
</evidence>
<organism evidence="5">
    <name type="scientific">hydrothermal vent metagenome</name>
    <dbReference type="NCBI Taxonomy" id="652676"/>
    <lineage>
        <taxon>unclassified sequences</taxon>
        <taxon>metagenomes</taxon>
        <taxon>ecological metagenomes</taxon>
    </lineage>
</organism>
<evidence type="ECO:0000313" key="5">
    <source>
        <dbReference type="EMBL" id="VAW81633.1"/>
    </source>
</evidence>
<reference evidence="5" key="1">
    <citation type="submission" date="2018-06" db="EMBL/GenBank/DDBJ databases">
        <authorList>
            <person name="Zhirakovskaya E."/>
        </authorList>
    </citation>
    <scope>NUCLEOTIDE SEQUENCE</scope>
</reference>
<gene>
    <name evidence="5" type="ORF">MNBD_GAMMA14-1148</name>
</gene>
<feature type="domain" description="Thioredoxin" evidence="4">
    <location>
        <begin position="53"/>
        <end position="215"/>
    </location>
</feature>
<accession>A0A3B0Z076</accession>
<dbReference type="PROSITE" id="PS51352">
    <property type="entry name" value="THIOREDOXIN_2"/>
    <property type="match status" value="1"/>
</dbReference>
<keyword evidence="3" id="KW-0812">Transmembrane</keyword>
<proteinExistence type="inferred from homology"/>
<dbReference type="InterPro" id="IPR036249">
    <property type="entry name" value="Thioredoxin-like_sf"/>
</dbReference>
<keyword evidence="2" id="KW-0186">Copper</keyword>
<sequence length="283" mass="31423">MWYPKKFPALLAGFIGVIFFQLAGATPGSTSGNQQLDAIKDFQHKEALQRSQDAIGNLLSNYSLTDEKGHALSLNDLRGKPLVLSMIYTSCYQICPMTTRHLAKVVDKARDALGEDSFNVAVLGFDAYNDSPQAMSQFARKQGIDSRGWYLLSASPDTINALSKELGFEFFSSPNGFDHITQATVIDADGRVYRQVYGEVFDTPLLVEPLKQLVLGQPRPNETLWSGLVNKVRFFCTTYDPARDAYHFDYSLFIGMAIGASIIFTGIFLLVREIRHGRRAAGT</sequence>
<dbReference type="InterPro" id="IPR013766">
    <property type="entry name" value="Thioredoxin_domain"/>
</dbReference>
<protein>
    <recommendedName>
        <fullName evidence="4">Thioredoxin domain-containing protein</fullName>
    </recommendedName>
</protein>
<feature type="transmembrane region" description="Helical" evidence="3">
    <location>
        <begin position="250"/>
        <end position="271"/>
    </location>
</feature>
<keyword evidence="3" id="KW-1133">Transmembrane helix</keyword>
<dbReference type="Gene3D" id="3.40.30.10">
    <property type="entry name" value="Glutaredoxin"/>
    <property type="match status" value="1"/>
</dbReference>
<comment type="similarity">
    <text evidence="1">Belongs to the SCO1/2 family.</text>
</comment>
<dbReference type="EMBL" id="UOFM01000414">
    <property type="protein sequence ID" value="VAW81633.1"/>
    <property type="molecule type" value="Genomic_DNA"/>
</dbReference>
<dbReference type="CDD" id="cd02968">
    <property type="entry name" value="SCO"/>
    <property type="match status" value="1"/>
</dbReference>
<evidence type="ECO:0000259" key="4">
    <source>
        <dbReference type="PROSITE" id="PS51352"/>
    </source>
</evidence>
<dbReference type="PANTHER" id="PTHR12151:SF8">
    <property type="entry name" value="THIOREDOXIN DOMAIN-CONTAINING PROTEIN"/>
    <property type="match status" value="1"/>
</dbReference>
<evidence type="ECO:0000256" key="2">
    <source>
        <dbReference type="ARBA" id="ARBA00023008"/>
    </source>
</evidence>